<dbReference type="SUPFAM" id="SSF109905">
    <property type="entry name" value="Surp module (SWAP domain)"/>
    <property type="match status" value="1"/>
</dbReference>
<dbReference type="InterPro" id="IPR051485">
    <property type="entry name" value="SR-CTD_assoc_factor"/>
</dbReference>
<feature type="compositionally biased region" description="Low complexity" evidence="1">
    <location>
        <begin position="682"/>
        <end position="711"/>
    </location>
</feature>
<dbReference type="SMART" id="SM00648">
    <property type="entry name" value="SWAP"/>
    <property type="match status" value="1"/>
</dbReference>
<feature type="domain" description="SURP motif" evidence="2">
    <location>
        <begin position="183"/>
        <end position="229"/>
    </location>
</feature>
<dbReference type="PANTHER" id="PTHR23140">
    <property type="entry name" value="RNA PROCESSING PROTEIN LD23810P"/>
    <property type="match status" value="1"/>
</dbReference>
<organism evidence="3 4">
    <name type="scientific">Leptomonas pyrrhocoris</name>
    <name type="common">Firebug parasite</name>
    <dbReference type="NCBI Taxonomy" id="157538"/>
    <lineage>
        <taxon>Eukaryota</taxon>
        <taxon>Discoba</taxon>
        <taxon>Euglenozoa</taxon>
        <taxon>Kinetoplastea</taxon>
        <taxon>Metakinetoplastina</taxon>
        <taxon>Trypanosomatida</taxon>
        <taxon>Trypanosomatidae</taxon>
        <taxon>Leishmaniinae</taxon>
        <taxon>Leptomonas</taxon>
    </lineage>
</organism>
<protein>
    <recommendedName>
        <fullName evidence="2">SURP motif domain-containing protein</fullName>
    </recommendedName>
</protein>
<dbReference type="GO" id="GO:0005634">
    <property type="term" value="C:nucleus"/>
    <property type="evidence" value="ECO:0007669"/>
    <property type="project" value="TreeGrafter"/>
</dbReference>
<dbReference type="EMBL" id="LGTL01000007">
    <property type="protein sequence ID" value="KPA80838.1"/>
    <property type="molecule type" value="Genomic_DNA"/>
</dbReference>
<dbReference type="PROSITE" id="PS50128">
    <property type="entry name" value="SURP"/>
    <property type="match status" value="1"/>
</dbReference>
<dbReference type="Pfam" id="PF01805">
    <property type="entry name" value="Surp"/>
    <property type="match status" value="1"/>
</dbReference>
<feature type="compositionally biased region" description="Basic and acidic residues" evidence="1">
    <location>
        <begin position="370"/>
        <end position="386"/>
    </location>
</feature>
<dbReference type="OrthoDB" id="377209at2759"/>
<feature type="region of interest" description="Disordered" evidence="1">
    <location>
        <begin position="682"/>
        <end position="727"/>
    </location>
</feature>
<evidence type="ECO:0000313" key="3">
    <source>
        <dbReference type="EMBL" id="KPA80838.1"/>
    </source>
</evidence>
<dbReference type="Proteomes" id="UP000037923">
    <property type="component" value="Unassembled WGS sequence"/>
</dbReference>
<evidence type="ECO:0000313" key="4">
    <source>
        <dbReference type="Proteomes" id="UP000037923"/>
    </source>
</evidence>
<gene>
    <name evidence="3" type="ORF">ABB37_04263</name>
</gene>
<feature type="region of interest" description="Disordered" evidence="1">
    <location>
        <begin position="619"/>
        <end position="639"/>
    </location>
</feature>
<feature type="region of interest" description="Disordered" evidence="1">
    <location>
        <begin position="757"/>
        <end position="819"/>
    </location>
</feature>
<dbReference type="RefSeq" id="XP_015659277.1">
    <property type="nucleotide sequence ID" value="XM_015801876.1"/>
</dbReference>
<feature type="region of interest" description="Disordered" evidence="1">
    <location>
        <begin position="293"/>
        <end position="446"/>
    </location>
</feature>
<feature type="compositionally biased region" description="Low complexity" evidence="1">
    <location>
        <begin position="387"/>
        <end position="403"/>
    </location>
</feature>
<sequence length="997" mass="105567">MRRAPPVPPPPAVAAVATSGFTNTLSTEEADDGNNDLGRDEVGFESATVLYDTAHVSSALDGGDAAPLAGGANAAASSSPYALYEPMRAQQQHGVLDALHPTVSSSNISSRSNIGIANSSAAVLSSTSDSAGILGPSAAPCILPPPSLPPAQPYAYVEEGLDVPLHAPRLRIPADLPLEQTTLMDLLATVVVHGGPTTEEEIVKRELTRRNPAFAFLGEKFNHPSLLYYRWRLYSLLQQDTLLAWRTESFQVERARRAYVFVPPPLLRAGPDCLAGLHQPELLNAGDVLGRENGVKRTRESGEGGEEAIHREGEEDIITRTARRRRKHRHQRGHVAAAAPATRDKRTRRSRGETEEEEEGGVAPGYGVASHEDGRADAHDKNKNRGSESSSSGSSSESSSSSGTDSDGEAEVAVTAAKDEAARDEKRDAVLKAETRSTDASTSPAAAVAESKDAVFEVDPVVPLPPPSAQWISRQCTANKHVFAVLQPHICAEWARLLNPRRICPVAACTSIGKLCEMWLSRTEVAARMLFAVQHADGIHHLLSVVLDAVVKTAYVATARSRATLPLPSSAVNSLEGDSNVFCVEALWYLYVLHDILMNASSMPSGSAATACCVNKNPRPASNSQPSVGGEEDEPFMAVESSQEALETLYLAWKQQQQQQSESAHSASFPVSVVFNNNSNTSAAPPLPSSVSSPTSLAATSTSASSAAHATAARHRRRQRTTRRRSVYERCGDALELILPTLIEAVTAVALAVSMDKERQPRPPQPESAKLAAAATAPPPPPPAARVHHFKVVNPLQSTKAKRSGINNSGGGGGAKGVAVSAPPLSGGPCLSLRLDAGCSRVESEQTSESVTTTTTTVDAQASSAPAVLLIEWLKALVLVWMNVEQPLLLPLPSAGLPAETAKDGAASDPAADTVGMEAAAPTPSGLLWPDTQRGAPDAPDVQLAYFVRARHARLLGLEAAPVHGSAAPPSFEKRREPPLLSARACAILKERYSFLF</sequence>
<dbReference type="GeneID" id="26904554"/>
<feature type="compositionally biased region" description="Basic and acidic residues" evidence="1">
    <location>
        <begin position="417"/>
        <end position="437"/>
    </location>
</feature>
<dbReference type="InterPro" id="IPR000061">
    <property type="entry name" value="Surp"/>
</dbReference>
<dbReference type="AlphaFoldDB" id="A0A0N0DVT4"/>
<reference evidence="3 4" key="1">
    <citation type="submission" date="2015-07" db="EMBL/GenBank/DDBJ databases">
        <title>High-quality genome of monoxenous trypanosomatid Leptomonas pyrrhocoris.</title>
        <authorList>
            <person name="Flegontov P."/>
            <person name="Butenko A."/>
            <person name="Firsov S."/>
            <person name="Vlcek C."/>
            <person name="Logacheva M.D."/>
            <person name="Field M."/>
            <person name="Filatov D."/>
            <person name="Flegontova O."/>
            <person name="Gerasimov E."/>
            <person name="Jackson A.P."/>
            <person name="Kelly S."/>
            <person name="Opperdoes F."/>
            <person name="O'Reilly A."/>
            <person name="Votypka J."/>
            <person name="Yurchenko V."/>
            <person name="Lukes J."/>
        </authorList>
    </citation>
    <scope>NUCLEOTIDE SEQUENCE [LARGE SCALE GENOMIC DNA]</scope>
    <source>
        <strain evidence="3">H10</strain>
    </source>
</reference>
<feature type="compositionally biased region" description="Basic residues" evidence="1">
    <location>
        <begin position="321"/>
        <end position="333"/>
    </location>
</feature>
<feature type="compositionally biased region" description="Basic residues" evidence="1">
    <location>
        <begin position="712"/>
        <end position="725"/>
    </location>
</feature>
<dbReference type="OMA" id="QWISRQC"/>
<dbReference type="VEuPathDB" id="TriTrypDB:LpyrH10_07_0700"/>
<dbReference type="PANTHER" id="PTHR23140:SF0">
    <property type="entry name" value="U2 SNRNP-ASSOCIATED SURP MOTIF-CONTAINING PROTEIN"/>
    <property type="match status" value="1"/>
</dbReference>
<dbReference type="InterPro" id="IPR035967">
    <property type="entry name" value="SWAP/Surp_sf"/>
</dbReference>
<accession>A0A0N0DVT4</accession>
<name>A0A0N0DVT4_LEPPY</name>
<evidence type="ECO:0000259" key="2">
    <source>
        <dbReference type="PROSITE" id="PS50128"/>
    </source>
</evidence>
<dbReference type="GO" id="GO:0006396">
    <property type="term" value="P:RNA processing"/>
    <property type="evidence" value="ECO:0007669"/>
    <property type="project" value="InterPro"/>
</dbReference>
<comment type="caution">
    <text evidence="3">The sequence shown here is derived from an EMBL/GenBank/DDBJ whole genome shotgun (WGS) entry which is preliminary data.</text>
</comment>
<dbReference type="GO" id="GO:0003723">
    <property type="term" value="F:RNA binding"/>
    <property type="evidence" value="ECO:0007669"/>
    <property type="project" value="InterPro"/>
</dbReference>
<proteinExistence type="predicted"/>
<evidence type="ECO:0000256" key="1">
    <source>
        <dbReference type="SAM" id="MobiDB-lite"/>
    </source>
</evidence>
<feature type="compositionally biased region" description="Basic and acidic residues" evidence="1">
    <location>
        <begin position="293"/>
        <end position="313"/>
    </location>
</feature>
<dbReference type="Gene3D" id="1.10.10.790">
    <property type="entry name" value="Surp module"/>
    <property type="match status" value="1"/>
</dbReference>
<keyword evidence="4" id="KW-1185">Reference proteome</keyword>